<keyword evidence="2" id="KW-1185">Reference proteome</keyword>
<dbReference type="AlphaFoldDB" id="A0A6A6KWA3"/>
<proteinExistence type="predicted"/>
<organism evidence="1 2">
    <name type="scientific">Hevea brasiliensis</name>
    <name type="common">Para rubber tree</name>
    <name type="synonym">Siphonia brasiliensis</name>
    <dbReference type="NCBI Taxonomy" id="3981"/>
    <lineage>
        <taxon>Eukaryota</taxon>
        <taxon>Viridiplantae</taxon>
        <taxon>Streptophyta</taxon>
        <taxon>Embryophyta</taxon>
        <taxon>Tracheophyta</taxon>
        <taxon>Spermatophyta</taxon>
        <taxon>Magnoliopsida</taxon>
        <taxon>eudicotyledons</taxon>
        <taxon>Gunneridae</taxon>
        <taxon>Pentapetalae</taxon>
        <taxon>rosids</taxon>
        <taxon>fabids</taxon>
        <taxon>Malpighiales</taxon>
        <taxon>Euphorbiaceae</taxon>
        <taxon>Crotonoideae</taxon>
        <taxon>Micrandreae</taxon>
        <taxon>Hevea</taxon>
    </lineage>
</organism>
<sequence>MYGDVPRSIASGNANMQPDPRSYEVVVAATCDMGIGKDEKLPWRLPSDVLTLIFRGAYIYHIKSREKNAVVMVAKNVVMRGKHSTSFGIIG</sequence>
<dbReference type="SUPFAM" id="SSF53597">
    <property type="entry name" value="Dihydrofolate reductase-like"/>
    <property type="match status" value="1"/>
</dbReference>
<accession>A0A6A6KWA3</accession>
<gene>
    <name evidence="1" type="ORF">GH714_000001</name>
</gene>
<evidence type="ECO:0008006" key="3">
    <source>
        <dbReference type="Google" id="ProtNLM"/>
    </source>
</evidence>
<dbReference type="InterPro" id="IPR024072">
    <property type="entry name" value="DHFR-like_dom_sf"/>
</dbReference>
<evidence type="ECO:0000313" key="2">
    <source>
        <dbReference type="Proteomes" id="UP000467840"/>
    </source>
</evidence>
<protein>
    <recommendedName>
        <fullName evidence="3">Dihydrofolate reductase</fullName>
    </recommendedName>
</protein>
<dbReference type="Proteomes" id="UP000467840">
    <property type="component" value="Chromosome 7"/>
</dbReference>
<evidence type="ECO:0000313" key="1">
    <source>
        <dbReference type="EMBL" id="KAF2293300.1"/>
    </source>
</evidence>
<dbReference type="Gene3D" id="3.40.430.10">
    <property type="entry name" value="Dihydrofolate Reductase, subunit A"/>
    <property type="match status" value="1"/>
</dbReference>
<name>A0A6A6KWA3_HEVBR</name>
<comment type="caution">
    <text evidence="1">The sequence shown here is derived from an EMBL/GenBank/DDBJ whole genome shotgun (WGS) entry which is preliminary data.</text>
</comment>
<reference evidence="1 2" key="1">
    <citation type="journal article" date="2020" name="Mol. Plant">
        <title>The Chromosome-Based Rubber Tree Genome Provides New Insights into Spurge Genome Evolution and Rubber Biosynthesis.</title>
        <authorList>
            <person name="Liu J."/>
            <person name="Shi C."/>
            <person name="Shi C.C."/>
            <person name="Li W."/>
            <person name="Zhang Q.J."/>
            <person name="Zhang Y."/>
            <person name="Li K."/>
            <person name="Lu H.F."/>
            <person name="Shi C."/>
            <person name="Zhu S.T."/>
            <person name="Xiao Z.Y."/>
            <person name="Nan H."/>
            <person name="Yue Y."/>
            <person name="Zhu X.G."/>
            <person name="Wu Y."/>
            <person name="Hong X.N."/>
            <person name="Fan G.Y."/>
            <person name="Tong Y."/>
            <person name="Zhang D."/>
            <person name="Mao C.L."/>
            <person name="Liu Y.L."/>
            <person name="Hao S.J."/>
            <person name="Liu W.Q."/>
            <person name="Lv M.Q."/>
            <person name="Zhang H.B."/>
            <person name="Liu Y."/>
            <person name="Hu-Tang G.R."/>
            <person name="Wang J.P."/>
            <person name="Wang J.H."/>
            <person name="Sun Y.H."/>
            <person name="Ni S.B."/>
            <person name="Chen W.B."/>
            <person name="Zhang X.C."/>
            <person name="Jiao Y.N."/>
            <person name="Eichler E.E."/>
            <person name="Li G.H."/>
            <person name="Liu X."/>
            <person name="Gao L.Z."/>
        </authorList>
    </citation>
    <scope>NUCLEOTIDE SEQUENCE [LARGE SCALE GENOMIC DNA]</scope>
    <source>
        <strain evidence="2">cv. GT1</strain>
        <tissue evidence="1">Leaf</tissue>
    </source>
</reference>
<dbReference type="EMBL" id="JAAGAX010000013">
    <property type="protein sequence ID" value="KAF2293300.1"/>
    <property type="molecule type" value="Genomic_DNA"/>
</dbReference>